<dbReference type="Gramene" id="Pp3c15_5930V3.1">
    <property type="protein sequence ID" value="PAC:32926866.CDS.1"/>
    <property type="gene ID" value="Pp3c15_5930"/>
</dbReference>
<dbReference type="InParanoid" id="A0A2K1JC62"/>
<reference evidence="1 3" key="1">
    <citation type="journal article" date="2008" name="Science">
        <title>The Physcomitrella genome reveals evolutionary insights into the conquest of land by plants.</title>
        <authorList>
            <person name="Rensing S."/>
            <person name="Lang D."/>
            <person name="Zimmer A."/>
            <person name="Terry A."/>
            <person name="Salamov A."/>
            <person name="Shapiro H."/>
            <person name="Nishiyama T."/>
            <person name="Perroud P.-F."/>
            <person name="Lindquist E."/>
            <person name="Kamisugi Y."/>
            <person name="Tanahashi T."/>
            <person name="Sakakibara K."/>
            <person name="Fujita T."/>
            <person name="Oishi K."/>
            <person name="Shin-I T."/>
            <person name="Kuroki Y."/>
            <person name="Toyoda A."/>
            <person name="Suzuki Y."/>
            <person name="Hashimoto A."/>
            <person name="Yamaguchi K."/>
            <person name="Sugano A."/>
            <person name="Kohara Y."/>
            <person name="Fujiyama A."/>
            <person name="Anterola A."/>
            <person name="Aoki S."/>
            <person name="Ashton N."/>
            <person name="Barbazuk W.B."/>
            <person name="Barker E."/>
            <person name="Bennetzen J."/>
            <person name="Bezanilla M."/>
            <person name="Blankenship R."/>
            <person name="Cho S.H."/>
            <person name="Dutcher S."/>
            <person name="Estelle M."/>
            <person name="Fawcett J.A."/>
            <person name="Gundlach H."/>
            <person name="Hanada K."/>
            <person name="Heyl A."/>
            <person name="Hicks K.A."/>
            <person name="Hugh J."/>
            <person name="Lohr M."/>
            <person name="Mayer K."/>
            <person name="Melkozernov A."/>
            <person name="Murata T."/>
            <person name="Nelson D."/>
            <person name="Pils B."/>
            <person name="Prigge M."/>
            <person name="Reiss B."/>
            <person name="Renner T."/>
            <person name="Rombauts S."/>
            <person name="Rushton P."/>
            <person name="Sanderfoot A."/>
            <person name="Schween G."/>
            <person name="Shiu S.-H."/>
            <person name="Stueber K."/>
            <person name="Theodoulou F.L."/>
            <person name="Tu H."/>
            <person name="Van de Peer Y."/>
            <person name="Verrier P.J."/>
            <person name="Waters E."/>
            <person name="Wood A."/>
            <person name="Yang L."/>
            <person name="Cove D."/>
            <person name="Cuming A."/>
            <person name="Hasebe M."/>
            <person name="Lucas S."/>
            <person name="Mishler D.B."/>
            <person name="Reski R."/>
            <person name="Grigoriev I."/>
            <person name="Quatrano R.S."/>
            <person name="Boore J.L."/>
        </authorList>
    </citation>
    <scope>NUCLEOTIDE SEQUENCE [LARGE SCALE GENOMIC DNA]</scope>
    <source>
        <strain evidence="2 3">cv. Gransden 2004</strain>
    </source>
</reference>
<dbReference type="EMBL" id="ABEU02000015">
    <property type="protein sequence ID" value="PNR39107.1"/>
    <property type="molecule type" value="Genomic_DNA"/>
</dbReference>
<organism evidence="1">
    <name type="scientific">Physcomitrium patens</name>
    <name type="common">Spreading-leaved earth moss</name>
    <name type="synonym">Physcomitrella patens</name>
    <dbReference type="NCBI Taxonomy" id="3218"/>
    <lineage>
        <taxon>Eukaryota</taxon>
        <taxon>Viridiplantae</taxon>
        <taxon>Streptophyta</taxon>
        <taxon>Embryophyta</taxon>
        <taxon>Bryophyta</taxon>
        <taxon>Bryophytina</taxon>
        <taxon>Bryopsida</taxon>
        <taxon>Funariidae</taxon>
        <taxon>Funariales</taxon>
        <taxon>Funariaceae</taxon>
        <taxon>Physcomitrium</taxon>
    </lineage>
</organism>
<dbReference type="Proteomes" id="UP000006727">
    <property type="component" value="Chromosome 15"/>
</dbReference>
<gene>
    <name evidence="1" type="ORF">PHYPA_019385</name>
</gene>
<dbReference type="AlphaFoldDB" id="A0A2K1JC62"/>
<dbReference type="EnsemblPlants" id="Pp3c15_5930V3.1">
    <property type="protein sequence ID" value="PAC:32926866.CDS.1"/>
    <property type="gene ID" value="Pp3c15_5930"/>
</dbReference>
<keyword evidence="3" id="KW-1185">Reference proteome</keyword>
<protein>
    <submittedName>
        <fullName evidence="1 2">Uncharacterized protein</fullName>
    </submittedName>
</protein>
<proteinExistence type="predicted"/>
<evidence type="ECO:0000313" key="2">
    <source>
        <dbReference type="EnsemblPlants" id="PAC:32926866.CDS.1"/>
    </source>
</evidence>
<evidence type="ECO:0000313" key="3">
    <source>
        <dbReference type="Proteomes" id="UP000006727"/>
    </source>
</evidence>
<reference evidence="2" key="3">
    <citation type="submission" date="2020-12" db="UniProtKB">
        <authorList>
            <consortium name="EnsemblPlants"/>
        </authorList>
    </citation>
    <scope>IDENTIFICATION</scope>
</reference>
<sequence>MDGWMKGWMDERVDGRMDGWMDERVDGWIDGSRQGPVVSEEVGMYVRPWEY</sequence>
<reference evidence="1 3" key="2">
    <citation type="journal article" date="2018" name="Plant J.">
        <title>The Physcomitrella patens chromosome-scale assembly reveals moss genome structure and evolution.</title>
        <authorList>
            <person name="Lang D."/>
            <person name="Ullrich K.K."/>
            <person name="Murat F."/>
            <person name="Fuchs J."/>
            <person name="Jenkins J."/>
            <person name="Haas F.B."/>
            <person name="Piednoel M."/>
            <person name="Gundlach H."/>
            <person name="Van Bel M."/>
            <person name="Meyberg R."/>
            <person name="Vives C."/>
            <person name="Morata J."/>
            <person name="Symeonidi A."/>
            <person name="Hiss M."/>
            <person name="Muchero W."/>
            <person name="Kamisugi Y."/>
            <person name="Saleh O."/>
            <person name="Blanc G."/>
            <person name="Decker E.L."/>
            <person name="van Gessel N."/>
            <person name="Grimwood J."/>
            <person name="Hayes R.D."/>
            <person name="Graham S.W."/>
            <person name="Gunter L.E."/>
            <person name="McDaniel S.F."/>
            <person name="Hoernstein S.N.W."/>
            <person name="Larsson A."/>
            <person name="Li F.W."/>
            <person name="Perroud P.F."/>
            <person name="Phillips J."/>
            <person name="Ranjan P."/>
            <person name="Rokshar D.S."/>
            <person name="Rothfels C.J."/>
            <person name="Schneider L."/>
            <person name="Shu S."/>
            <person name="Stevenson D.W."/>
            <person name="Thummler F."/>
            <person name="Tillich M."/>
            <person name="Villarreal Aguilar J.C."/>
            <person name="Widiez T."/>
            <person name="Wong G.K."/>
            <person name="Wymore A."/>
            <person name="Zhang Y."/>
            <person name="Zimmer A.D."/>
            <person name="Quatrano R.S."/>
            <person name="Mayer K.F.X."/>
            <person name="Goodstein D."/>
            <person name="Casacuberta J.M."/>
            <person name="Vandepoele K."/>
            <person name="Reski R."/>
            <person name="Cuming A.C."/>
            <person name="Tuskan G.A."/>
            <person name="Maumus F."/>
            <person name="Salse J."/>
            <person name="Schmutz J."/>
            <person name="Rensing S.A."/>
        </authorList>
    </citation>
    <scope>NUCLEOTIDE SEQUENCE [LARGE SCALE GENOMIC DNA]</scope>
    <source>
        <strain evidence="2 3">cv. Gransden 2004</strain>
    </source>
</reference>
<name>A0A2K1JC62_PHYPA</name>
<evidence type="ECO:0000313" key="1">
    <source>
        <dbReference type="EMBL" id="PNR39107.1"/>
    </source>
</evidence>
<dbReference type="PaxDb" id="3218-PP1S291_1V6.1"/>
<accession>A0A2K1JC62</accession>